<dbReference type="EMBL" id="OX395131">
    <property type="protein sequence ID" value="CAI5776510.1"/>
    <property type="molecule type" value="Genomic_DNA"/>
</dbReference>
<evidence type="ECO:0000313" key="2">
    <source>
        <dbReference type="Proteomes" id="UP001178461"/>
    </source>
</evidence>
<gene>
    <name evidence="1" type="ORF">PODLI_1B025616</name>
</gene>
<accession>A0AA35KE11</accession>
<protein>
    <submittedName>
        <fullName evidence="1">Uncharacterized protein</fullName>
    </submittedName>
</protein>
<reference evidence="1" key="1">
    <citation type="submission" date="2022-12" db="EMBL/GenBank/DDBJ databases">
        <authorList>
            <person name="Alioto T."/>
            <person name="Alioto T."/>
            <person name="Gomez Garrido J."/>
        </authorList>
    </citation>
    <scope>NUCLEOTIDE SEQUENCE</scope>
</reference>
<name>A0AA35KE11_9SAUR</name>
<dbReference type="Proteomes" id="UP001178461">
    <property type="component" value="Chromosome 6"/>
</dbReference>
<sequence>MFRSAQDSRAAGLLLPFHQNPSPGLFEGGMRNRNGRKIKVRTIYVRPRDQGMDATSASTSDVPVCTGFESCWPPVAVPSKSIPWTV</sequence>
<dbReference type="AlphaFoldDB" id="A0AA35KE11"/>
<keyword evidence="2" id="KW-1185">Reference proteome</keyword>
<evidence type="ECO:0000313" key="1">
    <source>
        <dbReference type="EMBL" id="CAI5776510.1"/>
    </source>
</evidence>
<proteinExistence type="predicted"/>
<organism evidence="1 2">
    <name type="scientific">Podarcis lilfordi</name>
    <name type="common">Lilford's wall lizard</name>
    <dbReference type="NCBI Taxonomy" id="74358"/>
    <lineage>
        <taxon>Eukaryota</taxon>
        <taxon>Metazoa</taxon>
        <taxon>Chordata</taxon>
        <taxon>Craniata</taxon>
        <taxon>Vertebrata</taxon>
        <taxon>Euteleostomi</taxon>
        <taxon>Lepidosauria</taxon>
        <taxon>Squamata</taxon>
        <taxon>Bifurcata</taxon>
        <taxon>Unidentata</taxon>
        <taxon>Episquamata</taxon>
        <taxon>Laterata</taxon>
        <taxon>Lacertibaenia</taxon>
        <taxon>Lacertidae</taxon>
        <taxon>Podarcis</taxon>
    </lineage>
</organism>